<organism evidence="2 3">
    <name type="scientific">Leptospira harrisiae</name>
    <dbReference type="NCBI Taxonomy" id="2023189"/>
    <lineage>
        <taxon>Bacteria</taxon>
        <taxon>Pseudomonadati</taxon>
        <taxon>Spirochaetota</taxon>
        <taxon>Spirochaetia</taxon>
        <taxon>Leptospirales</taxon>
        <taxon>Leptospiraceae</taxon>
        <taxon>Leptospira</taxon>
    </lineage>
</organism>
<dbReference type="AlphaFoldDB" id="A0A2N0AKQ4"/>
<accession>A0A2N0AKQ4</accession>
<comment type="caution">
    <text evidence="2">The sequence shown here is derived from an EMBL/GenBank/DDBJ whole genome shotgun (WGS) entry which is preliminary data.</text>
</comment>
<dbReference type="Proteomes" id="UP000232145">
    <property type="component" value="Unassembled WGS sequence"/>
</dbReference>
<feature type="compositionally biased region" description="Basic residues" evidence="1">
    <location>
        <begin position="50"/>
        <end position="60"/>
    </location>
</feature>
<protein>
    <submittedName>
        <fullName evidence="2">Uncharacterized protein</fullName>
    </submittedName>
</protein>
<reference evidence="2 3" key="1">
    <citation type="submission" date="2017-07" db="EMBL/GenBank/DDBJ databases">
        <title>Leptospira spp. isolated from tropical soils.</title>
        <authorList>
            <person name="Thibeaux R."/>
            <person name="Iraola G."/>
            <person name="Ferres I."/>
            <person name="Bierque E."/>
            <person name="Girault D."/>
            <person name="Soupe-Gilbert M.-E."/>
            <person name="Picardeau M."/>
            <person name="Goarant C."/>
        </authorList>
    </citation>
    <scope>NUCLEOTIDE SEQUENCE [LARGE SCALE GENOMIC DNA]</scope>
    <source>
        <strain evidence="2 3">FH2-B-A1</strain>
    </source>
</reference>
<sequence length="60" mass="6658">MSFLKLGSGDKLNKFQTELAPGIAVEIEAKAEIGTESPVVTEKNDSFRRDSRRPKNKHNA</sequence>
<keyword evidence="3" id="KW-1185">Reference proteome</keyword>
<feature type="region of interest" description="Disordered" evidence="1">
    <location>
        <begin position="34"/>
        <end position="60"/>
    </location>
</feature>
<evidence type="ECO:0000313" key="2">
    <source>
        <dbReference type="EMBL" id="PJZ84886.1"/>
    </source>
</evidence>
<gene>
    <name evidence="2" type="ORF">CH364_00980</name>
</gene>
<evidence type="ECO:0000256" key="1">
    <source>
        <dbReference type="SAM" id="MobiDB-lite"/>
    </source>
</evidence>
<dbReference type="EMBL" id="NPDX01000001">
    <property type="protein sequence ID" value="PJZ84886.1"/>
    <property type="molecule type" value="Genomic_DNA"/>
</dbReference>
<evidence type="ECO:0000313" key="3">
    <source>
        <dbReference type="Proteomes" id="UP000232145"/>
    </source>
</evidence>
<proteinExistence type="predicted"/>
<name>A0A2N0AKQ4_9LEPT</name>